<proteinExistence type="predicted"/>
<evidence type="ECO:0000313" key="4">
    <source>
        <dbReference type="Proteomes" id="UP000187429"/>
    </source>
</evidence>
<keyword evidence="1" id="KW-0479">Metal-binding</keyword>
<dbReference type="AlphaFoldDB" id="A0A1R1XGZ1"/>
<gene>
    <name evidence="3" type="ORF">AYI69_g8800</name>
</gene>
<evidence type="ECO:0000256" key="2">
    <source>
        <dbReference type="ARBA" id="ARBA00022801"/>
    </source>
</evidence>
<dbReference type="PANTHER" id="PTHR23422:SF9">
    <property type="entry name" value="ZN-DEPENDENT HYDROLASE"/>
    <property type="match status" value="1"/>
</dbReference>
<comment type="caution">
    <text evidence="3">The sequence shown here is derived from an EMBL/GenBank/DDBJ whole genome shotgun (WGS) entry which is preliminary data.</text>
</comment>
<protein>
    <submittedName>
        <fullName evidence="3">Nudix hydrolase 3</fullName>
    </submittedName>
</protein>
<dbReference type="GO" id="GO:0005737">
    <property type="term" value="C:cytoplasm"/>
    <property type="evidence" value="ECO:0007669"/>
    <property type="project" value="TreeGrafter"/>
</dbReference>
<keyword evidence="4" id="KW-1185">Reference proteome</keyword>
<dbReference type="GO" id="GO:0046872">
    <property type="term" value="F:metal ion binding"/>
    <property type="evidence" value="ECO:0007669"/>
    <property type="project" value="UniProtKB-KW"/>
</dbReference>
<dbReference type="OrthoDB" id="510307at2759"/>
<keyword evidence="2 3" id="KW-0378">Hydrolase</keyword>
<evidence type="ECO:0000256" key="1">
    <source>
        <dbReference type="ARBA" id="ARBA00022723"/>
    </source>
</evidence>
<organism evidence="3 4">
    <name type="scientific">Smittium culicis</name>
    <dbReference type="NCBI Taxonomy" id="133412"/>
    <lineage>
        <taxon>Eukaryota</taxon>
        <taxon>Fungi</taxon>
        <taxon>Fungi incertae sedis</taxon>
        <taxon>Zoopagomycota</taxon>
        <taxon>Kickxellomycotina</taxon>
        <taxon>Harpellomycetes</taxon>
        <taxon>Harpellales</taxon>
        <taxon>Legeriomycetaceae</taxon>
        <taxon>Smittium</taxon>
    </lineage>
</organism>
<dbReference type="GO" id="GO:0008239">
    <property type="term" value="F:dipeptidyl-peptidase activity"/>
    <property type="evidence" value="ECO:0007669"/>
    <property type="project" value="TreeGrafter"/>
</dbReference>
<dbReference type="Proteomes" id="UP000187429">
    <property type="component" value="Unassembled WGS sequence"/>
</dbReference>
<dbReference type="PANTHER" id="PTHR23422">
    <property type="entry name" value="DIPEPTIDYL PEPTIDASE III-RELATED"/>
    <property type="match status" value="1"/>
</dbReference>
<name>A0A1R1XGZ1_9FUNG</name>
<dbReference type="EMBL" id="LSSM01004867">
    <property type="protein sequence ID" value="OMJ13899.1"/>
    <property type="molecule type" value="Genomic_DNA"/>
</dbReference>
<sequence>MDLKSRISQYKPTKLTADLSHLTADDKLALKKLVKVCHLLDSVYFDQLWSGATSLRKKLELKKDESELQKLQYEYFNLIKGPWDPSDHEKPFLENVPSKPPGVNLYPEDMSKDEFNSWVPTLPAPQQKQARGFYHKIVRDSCSALQLQPYSEAYKDLLVPAAVLLSEAAQLVSNASLKNFLLSRAQSFLDNDYVKSEILWLKIDPLSPINAILENIQYFAFLSIVAIGPYEVYKDTLFSSKSFFEAFIHVTDFYETNQLDKFTSSLKFVESKLPIPDNYKNEDLLPPTIVVVNQIYNGGDTSVPMTAAYNLPNDEDAINIAGSKLTLIKNVQHGKFDSVLKPIADIVIDEQSLSLIDFDAFFTHVLLHEVAHSNGPHYIIGSNSPKQTVRSKMEEFHSVLEEAKADITGLFAAKLLVDSGVIQNASMKQFYTTYLASAFRSIRFGLNEAHGQGQAIQLNYLIDQGGFEYNSSTKKFGVNFDKIDDAVSKLVSEIMLIQGNGDKAIASSFVGKYGINREYTSDALNKLLQIPIDIQPIYPEI</sequence>
<accession>A0A1R1XGZ1</accession>
<reference evidence="4" key="1">
    <citation type="submission" date="2017-01" db="EMBL/GenBank/DDBJ databases">
        <authorList>
            <person name="Wang Y."/>
            <person name="White M."/>
            <person name="Kvist S."/>
            <person name="Moncalvo J.-M."/>
        </authorList>
    </citation>
    <scope>NUCLEOTIDE SEQUENCE [LARGE SCALE GENOMIC DNA]</scope>
    <source>
        <strain evidence="4">ID-206-W2</strain>
    </source>
</reference>
<dbReference type="InterPro" id="IPR039461">
    <property type="entry name" value="Peptidase_M49"/>
</dbReference>
<evidence type="ECO:0000313" key="3">
    <source>
        <dbReference type="EMBL" id="OMJ13899.1"/>
    </source>
</evidence>